<feature type="region of interest" description="Disordered" evidence="8">
    <location>
        <begin position="363"/>
        <end position="415"/>
    </location>
</feature>
<dbReference type="InterPro" id="IPR011545">
    <property type="entry name" value="DEAD/DEAH_box_helicase_dom"/>
</dbReference>
<keyword evidence="5" id="KW-0067">ATP-binding</keyword>
<dbReference type="Proteomes" id="UP000001058">
    <property type="component" value="Unassembled WGS sequence"/>
</dbReference>
<keyword evidence="12" id="KW-1185">Reference proteome</keyword>
<dbReference type="GO" id="GO:0006281">
    <property type="term" value="P:DNA repair"/>
    <property type="evidence" value="ECO:0007669"/>
    <property type="project" value="UniProtKB-KW"/>
</dbReference>
<evidence type="ECO:0000256" key="7">
    <source>
        <dbReference type="ARBA" id="ARBA00023204"/>
    </source>
</evidence>
<dbReference type="GO" id="GO:0003678">
    <property type="term" value="F:DNA helicase activity"/>
    <property type="evidence" value="ECO:0007669"/>
    <property type="project" value="TreeGrafter"/>
</dbReference>
<dbReference type="SUPFAM" id="SSF53098">
    <property type="entry name" value="Ribonuclease H-like"/>
    <property type="match status" value="1"/>
</dbReference>
<dbReference type="Pfam" id="PF00929">
    <property type="entry name" value="RNase_T"/>
    <property type="match status" value="1"/>
</dbReference>
<protein>
    <recommendedName>
        <fullName evidence="13">ATP-dependent DNA helicase RecG</fullName>
    </recommendedName>
</protein>
<name>D8U0C5_VOLCA</name>
<dbReference type="InterPro" id="IPR013520">
    <property type="entry name" value="Ribonucl_H"/>
</dbReference>
<evidence type="ECO:0000256" key="2">
    <source>
        <dbReference type="ARBA" id="ARBA00022763"/>
    </source>
</evidence>
<dbReference type="SMART" id="SM00490">
    <property type="entry name" value="HELICc"/>
    <property type="match status" value="1"/>
</dbReference>
<dbReference type="GO" id="GO:0003677">
    <property type="term" value="F:DNA binding"/>
    <property type="evidence" value="ECO:0007669"/>
    <property type="project" value="UniProtKB-KW"/>
</dbReference>
<dbReference type="SMART" id="SM00487">
    <property type="entry name" value="DEXDc"/>
    <property type="match status" value="1"/>
</dbReference>
<dbReference type="GeneID" id="9628377"/>
<dbReference type="Gene3D" id="3.40.50.300">
    <property type="entry name" value="P-loop containing nucleotide triphosphate hydrolases"/>
    <property type="match status" value="2"/>
</dbReference>
<dbReference type="EMBL" id="GL378348">
    <property type="protein sequence ID" value="EFJ46918.1"/>
    <property type="molecule type" value="Genomic_DNA"/>
</dbReference>
<dbReference type="InterPro" id="IPR027417">
    <property type="entry name" value="P-loop_NTPase"/>
</dbReference>
<dbReference type="AlphaFoldDB" id="D8U0C5"/>
<dbReference type="GO" id="GO:0005524">
    <property type="term" value="F:ATP binding"/>
    <property type="evidence" value="ECO:0007669"/>
    <property type="project" value="UniProtKB-KW"/>
</dbReference>
<dbReference type="Gene3D" id="3.30.420.10">
    <property type="entry name" value="Ribonuclease H-like superfamily/Ribonuclease H"/>
    <property type="match status" value="1"/>
</dbReference>
<sequence>MSRESLRQLIGDTFSSLVNPNGRGRPVQMDPRVTSLTGITPDMLLHAPGEPWVALAFLCWLYQRCRAGGGVRPALVGHNLRVYDSPFLARMLARQGCLVPYSWCMVDSLRLARRWKLWSSRGGGDFKLQSLRELYNIPRRDEHRALPDALVTVDVLAAMVRHRVNGSPLPYSPSPLEPMEVVQQALNDGTFAWFDQSPEETISVGGGGGGGGGGSSRPHRENPVPDRGDILQLLPWKKPFRTDPWDRVLPRRRPPLLTKLEEAAAAGRLATPHALLLAVPRAVVLHRTTLSVAELAAALAAKNAIRSRVGSWREVRDELRDTPGIPVALHARFGDIKVVRLHPRGWGMTGVLQLLPGQILPGGEEGEGVEVGNGQAGGSSSSSTALGSSRTGDGSCALPGWRESHRMERQQQQQQELAGLEIEASWFDFANPRADKGLRQLRDSYIEPGSEWVVRGVMRPKPVSGPRFEVVGPDVLPAASFEPSRDLVTTTYKAATPLTAGEVAEVAEGVLGALKGGEIDLPEPLPPTARTELHRLLTSGSTDGYCSSTKTSGSSNSRINKNASAGIDTDVGVSSGSGSSTIDTGPNWAPVSADPLVAAAVQALGFELTGAQRRAVGEVLGDMRPERGSTMYRLLQGDVGSGKTVVALLAMLAAASCGLQSLLVVPTTVLAQQHHRNLGALMDRLPKRVRRKAGLEGEPLLLTGEAKAKEKRLAAQGLADGSILLAVGTHGLLNLTEFHNLGLLVLDESHKFGVVQMERLSSLIAQRPPHLLNMSATPIPRTLAAAMYGHMDVSRLDELPPGRTPVLTKLVQDDSDMPYRDPDAVREMDAMWEEVLREELKNAVDQATVLAARFEPLGVPTRLLHGRMKAEEKNAALEAFRGGDVRLLVCTTVVEVGVDVPEATVVVVEHAERFGLAQLHQLRGRVGRGGRRGMCFLCVPFGDRAARERLGIMEHTNDGFEVAEWDLEQRGMGHLFGSGTRQHGRMDVSGVTAAVIEEVGAPAAGVALVEAARRAAAAVAREWEEEGEEVGVSEGREMALKAMAVFRPEPLTAAEALAV</sequence>
<evidence type="ECO:0000313" key="11">
    <source>
        <dbReference type="EMBL" id="EFJ46918.1"/>
    </source>
</evidence>
<dbReference type="RefSeq" id="XP_002952127.1">
    <property type="nucleotide sequence ID" value="XM_002952081.1"/>
</dbReference>
<dbReference type="Pfam" id="PF00271">
    <property type="entry name" value="Helicase_C"/>
    <property type="match status" value="1"/>
</dbReference>
<feature type="domain" description="Helicase ATP-binding" evidence="9">
    <location>
        <begin position="624"/>
        <end position="796"/>
    </location>
</feature>
<feature type="compositionally biased region" description="Low complexity" evidence="8">
    <location>
        <begin position="378"/>
        <end position="392"/>
    </location>
</feature>
<dbReference type="OrthoDB" id="416741at2759"/>
<evidence type="ECO:0000313" key="12">
    <source>
        <dbReference type="Proteomes" id="UP000001058"/>
    </source>
</evidence>
<keyword evidence="4" id="KW-0347">Helicase</keyword>
<evidence type="ECO:0000259" key="10">
    <source>
        <dbReference type="PROSITE" id="PS51194"/>
    </source>
</evidence>
<keyword evidence="1" id="KW-0547">Nucleotide-binding</keyword>
<evidence type="ECO:0000256" key="8">
    <source>
        <dbReference type="SAM" id="MobiDB-lite"/>
    </source>
</evidence>
<dbReference type="SMART" id="SM00479">
    <property type="entry name" value="EXOIII"/>
    <property type="match status" value="1"/>
</dbReference>
<dbReference type="PROSITE" id="PS51192">
    <property type="entry name" value="HELICASE_ATP_BIND_1"/>
    <property type="match status" value="1"/>
</dbReference>
<dbReference type="InParanoid" id="D8U0C5"/>
<dbReference type="PANTHER" id="PTHR47964:SF1">
    <property type="entry name" value="ATP-DEPENDENT DNA HELICASE HOMOLOG RECG, CHLOROPLASTIC"/>
    <property type="match status" value="1"/>
</dbReference>
<dbReference type="InterPro" id="IPR001650">
    <property type="entry name" value="Helicase_C-like"/>
</dbReference>
<feature type="region of interest" description="Disordered" evidence="8">
    <location>
        <begin position="202"/>
        <end position="228"/>
    </location>
</feature>
<evidence type="ECO:0000256" key="3">
    <source>
        <dbReference type="ARBA" id="ARBA00022801"/>
    </source>
</evidence>
<evidence type="ECO:0000259" key="9">
    <source>
        <dbReference type="PROSITE" id="PS51192"/>
    </source>
</evidence>
<proteinExistence type="predicted"/>
<accession>D8U0C5</accession>
<keyword evidence="2" id="KW-0227">DNA damage</keyword>
<dbReference type="InterPro" id="IPR047112">
    <property type="entry name" value="RecG/Mfd"/>
</dbReference>
<dbReference type="PANTHER" id="PTHR47964">
    <property type="entry name" value="ATP-DEPENDENT DNA HELICASE HOMOLOG RECG, CHLOROPLASTIC"/>
    <property type="match status" value="1"/>
</dbReference>
<evidence type="ECO:0008006" key="13">
    <source>
        <dbReference type="Google" id="ProtNLM"/>
    </source>
</evidence>
<dbReference type="PROSITE" id="PS51194">
    <property type="entry name" value="HELICASE_CTER"/>
    <property type="match status" value="1"/>
</dbReference>
<keyword evidence="6" id="KW-0238">DNA-binding</keyword>
<dbReference type="InterPro" id="IPR014001">
    <property type="entry name" value="Helicase_ATP-bd"/>
</dbReference>
<dbReference type="Pfam" id="PF00270">
    <property type="entry name" value="DEAD"/>
    <property type="match status" value="1"/>
</dbReference>
<evidence type="ECO:0000256" key="1">
    <source>
        <dbReference type="ARBA" id="ARBA00022741"/>
    </source>
</evidence>
<dbReference type="KEGG" id="vcn:VOLCADRAFT_92718"/>
<reference evidence="11 12" key="1">
    <citation type="journal article" date="2010" name="Science">
        <title>Genomic analysis of organismal complexity in the multicellular green alga Volvox carteri.</title>
        <authorList>
            <person name="Prochnik S.E."/>
            <person name="Umen J."/>
            <person name="Nedelcu A.M."/>
            <person name="Hallmann A."/>
            <person name="Miller S.M."/>
            <person name="Nishii I."/>
            <person name="Ferris P."/>
            <person name="Kuo A."/>
            <person name="Mitros T."/>
            <person name="Fritz-Laylin L.K."/>
            <person name="Hellsten U."/>
            <person name="Chapman J."/>
            <person name="Simakov O."/>
            <person name="Rensing S.A."/>
            <person name="Terry A."/>
            <person name="Pangilinan J."/>
            <person name="Kapitonov V."/>
            <person name="Jurka J."/>
            <person name="Salamov A."/>
            <person name="Shapiro H."/>
            <person name="Schmutz J."/>
            <person name="Grimwood J."/>
            <person name="Lindquist E."/>
            <person name="Lucas S."/>
            <person name="Grigoriev I.V."/>
            <person name="Schmitt R."/>
            <person name="Kirk D."/>
            <person name="Rokhsar D.S."/>
        </authorList>
    </citation>
    <scope>NUCLEOTIDE SEQUENCE [LARGE SCALE GENOMIC DNA]</scope>
    <source>
        <strain evidence="12">f. Nagariensis / Eve</strain>
    </source>
</reference>
<evidence type="ECO:0000256" key="4">
    <source>
        <dbReference type="ARBA" id="ARBA00022806"/>
    </source>
</evidence>
<organism evidence="12">
    <name type="scientific">Volvox carteri f. nagariensis</name>
    <dbReference type="NCBI Taxonomy" id="3068"/>
    <lineage>
        <taxon>Eukaryota</taxon>
        <taxon>Viridiplantae</taxon>
        <taxon>Chlorophyta</taxon>
        <taxon>core chlorophytes</taxon>
        <taxon>Chlorophyceae</taxon>
        <taxon>CS clade</taxon>
        <taxon>Chlamydomonadales</taxon>
        <taxon>Volvocaceae</taxon>
        <taxon>Volvox</taxon>
    </lineage>
</organism>
<feature type="compositionally biased region" description="Basic and acidic residues" evidence="8">
    <location>
        <begin position="218"/>
        <end position="228"/>
    </location>
</feature>
<feature type="compositionally biased region" description="Gly residues" evidence="8">
    <location>
        <begin position="204"/>
        <end position="215"/>
    </location>
</feature>
<dbReference type="eggNOG" id="KOG0344">
    <property type="taxonomic scope" value="Eukaryota"/>
</dbReference>
<dbReference type="GO" id="GO:0016787">
    <property type="term" value="F:hydrolase activity"/>
    <property type="evidence" value="ECO:0007669"/>
    <property type="project" value="UniProtKB-KW"/>
</dbReference>
<dbReference type="SUPFAM" id="SSF52540">
    <property type="entry name" value="P-loop containing nucleoside triphosphate hydrolases"/>
    <property type="match status" value="1"/>
</dbReference>
<keyword evidence="3" id="KW-0378">Hydrolase</keyword>
<dbReference type="CDD" id="cd06127">
    <property type="entry name" value="DEDDh"/>
    <property type="match status" value="1"/>
</dbReference>
<keyword evidence="7" id="KW-0234">DNA repair</keyword>
<evidence type="ECO:0000256" key="5">
    <source>
        <dbReference type="ARBA" id="ARBA00022840"/>
    </source>
</evidence>
<gene>
    <name evidence="11" type="ORF">VOLCADRAFT_92718</name>
</gene>
<dbReference type="InterPro" id="IPR012337">
    <property type="entry name" value="RNaseH-like_sf"/>
</dbReference>
<feature type="domain" description="Helicase C-terminal" evidence="10">
    <location>
        <begin position="823"/>
        <end position="968"/>
    </location>
</feature>
<dbReference type="InterPro" id="IPR036397">
    <property type="entry name" value="RNaseH_sf"/>
</dbReference>
<evidence type="ECO:0000256" key="6">
    <source>
        <dbReference type="ARBA" id="ARBA00023125"/>
    </source>
</evidence>
<dbReference type="STRING" id="3068.D8U0C5"/>